<dbReference type="SUPFAM" id="SSF56601">
    <property type="entry name" value="beta-lactamase/transpeptidase-like"/>
    <property type="match status" value="1"/>
</dbReference>
<dbReference type="Gene3D" id="3.40.710.10">
    <property type="entry name" value="DD-peptidase/beta-lactamase superfamily"/>
    <property type="match status" value="1"/>
</dbReference>
<protein>
    <submittedName>
        <fullName evidence="3">Cell division protein FtsI/penicillin-binding protein 2</fullName>
    </submittedName>
</protein>
<dbReference type="Pfam" id="PF00905">
    <property type="entry name" value="Transpeptidase"/>
    <property type="match status" value="1"/>
</dbReference>
<dbReference type="STRING" id="310780.SAMN05216267_1001274"/>
<feature type="domain" description="Penicillin-binding protein transpeptidase" evidence="2">
    <location>
        <begin position="271"/>
        <end position="546"/>
    </location>
</feature>
<dbReference type="EMBL" id="FODD01000001">
    <property type="protein sequence ID" value="SEN10201.1"/>
    <property type="molecule type" value="Genomic_DNA"/>
</dbReference>
<dbReference type="AlphaFoldDB" id="A0A1H8DS98"/>
<dbReference type="PANTHER" id="PTHR30627">
    <property type="entry name" value="PEPTIDOGLYCAN D,D-TRANSPEPTIDASE"/>
    <property type="match status" value="1"/>
</dbReference>
<proteinExistence type="predicted"/>
<dbReference type="GO" id="GO:0008658">
    <property type="term" value="F:penicillin binding"/>
    <property type="evidence" value="ECO:0007669"/>
    <property type="project" value="InterPro"/>
</dbReference>
<dbReference type="GO" id="GO:0071972">
    <property type="term" value="F:peptidoglycan L,D-transpeptidase activity"/>
    <property type="evidence" value="ECO:0007669"/>
    <property type="project" value="TreeGrafter"/>
</dbReference>
<gene>
    <name evidence="3" type="ORF">SAMN05216267_1001274</name>
</gene>
<evidence type="ECO:0000313" key="4">
    <source>
        <dbReference type="Proteomes" id="UP000181951"/>
    </source>
</evidence>
<dbReference type="Proteomes" id="UP000181951">
    <property type="component" value="Unassembled WGS sequence"/>
</dbReference>
<dbReference type="GO" id="GO:0005886">
    <property type="term" value="C:plasma membrane"/>
    <property type="evidence" value="ECO:0007669"/>
    <property type="project" value="TreeGrafter"/>
</dbReference>
<dbReference type="GO" id="GO:0051301">
    <property type="term" value="P:cell division"/>
    <property type="evidence" value="ECO:0007669"/>
    <property type="project" value="UniProtKB-KW"/>
</dbReference>
<keyword evidence="3" id="KW-0132">Cell division</keyword>
<dbReference type="InterPro" id="IPR012338">
    <property type="entry name" value="Beta-lactam/transpept-like"/>
</dbReference>
<dbReference type="InterPro" id="IPR001460">
    <property type="entry name" value="PCN-bd_Tpept"/>
</dbReference>
<name>A0A1H8DS98_9ACTN</name>
<sequence>MPMSRGAKAGIIGTVFAGMLGVAGFGAYNIFSALDTGGGGGGSGGTSSPTAAQADRTPSAKEVSETGTDFLTAWAGGDVVRAAGMTDAASTATDGLRGFASDGHITKVEITPGTPAGQAMPYTVVAHVDYQGKETLLQYATSLTVGVDAKGDPAVKWAPSVLYPGLADGDRIVTGTARTPDLDIVDRNDKTMTGQQYPSLARIFDDFATRYGDKLKGGTPSVETYIEKSDGSQGKTLVTLVKGKGKRLRTTLDSGLQAAAEKAVAGKSQAGTVALDTRTGGILAVAYSPATGVDNALQAKEAPGSTFKIVTAAALIEGGLSPSSPAPCVNGANYKYGRAYHNDSGVHDNPGANLAWDFAVSCNTGFIKQAGHLPGGGLTSTARQFGLTQAWNVGTPTPDAQPTMPDPGGDQDELTSEMIGQGRLQMNPLIMASVAATAATGTFHQPLIVDRDLIDGTIASSHSLPSGVSTKLRSLMRGAVTNGTASSVMRGFGSDAGAKTGSAELEGAAAPNGWFTAYDGHVAAAALVQGGGHGFASAGPIVAAVLRAS</sequence>
<feature type="region of interest" description="Disordered" evidence="1">
    <location>
        <begin position="39"/>
        <end position="65"/>
    </location>
</feature>
<evidence type="ECO:0000313" key="3">
    <source>
        <dbReference type="EMBL" id="SEN10201.1"/>
    </source>
</evidence>
<evidence type="ECO:0000259" key="2">
    <source>
        <dbReference type="Pfam" id="PF00905"/>
    </source>
</evidence>
<dbReference type="GO" id="GO:0071555">
    <property type="term" value="P:cell wall organization"/>
    <property type="evidence" value="ECO:0007669"/>
    <property type="project" value="TreeGrafter"/>
</dbReference>
<reference evidence="3 4" key="1">
    <citation type="submission" date="2016-10" db="EMBL/GenBank/DDBJ databases">
        <authorList>
            <person name="de Groot N.N."/>
        </authorList>
    </citation>
    <scope>NUCLEOTIDE SEQUENCE [LARGE SCALE GENOMIC DNA]</scope>
    <source>
        <strain evidence="3 4">CGMCC 4.2026</strain>
    </source>
</reference>
<evidence type="ECO:0000256" key="1">
    <source>
        <dbReference type="SAM" id="MobiDB-lite"/>
    </source>
</evidence>
<keyword evidence="3" id="KW-0131">Cell cycle</keyword>
<dbReference type="OrthoDB" id="5241017at2"/>
<dbReference type="PANTHER" id="PTHR30627:SF24">
    <property type="entry name" value="PENICILLIN-BINDING PROTEIN 4B"/>
    <property type="match status" value="1"/>
</dbReference>
<organism evidence="3 4">
    <name type="scientific">Actinacidiphila rubida</name>
    <dbReference type="NCBI Taxonomy" id="310780"/>
    <lineage>
        <taxon>Bacteria</taxon>
        <taxon>Bacillati</taxon>
        <taxon>Actinomycetota</taxon>
        <taxon>Actinomycetes</taxon>
        <taxon>Kitasatosporales</taxon>
        <taxon>Streptomycetaceae</taxon>
        <taxon>Actinacidiphila</taxon>
    </lineage>
</organism>
<keyword evidence="4" id="KW-1185">Reference proteome</keyword>
<accession>A0A1H8DS98</accession>
<dbReference type="InterPro" id="IPR050515">
    <property type="entry name" value="Beta-lactam/transpept"/>
</dbReference>